<protein>
    <recommendedName>
        <fullName evidence="4">DUF3606 domain-containing protein</fullName>
    </recommendedName>
</protein>
<dbReference type="RefSeq" id="WP_344070707.1">
    <property type="nucleotide sequence ID" value="NZ_BAAAPL010000001.1"/>
</dbReference>
<dbReference type="Proteomes" id="UP001501690">
    <property type="component" value="Unassembled WGS sequence"/>
</dbReference>
<gene>
    <name evidence="2" type="ORF">GCM10009808_13600</name>
</gene>
<organism evidence="2 3">
    <name type="scientific">Microbacterium sediminicola</name>
    <dbReference type="NCBI Taxonomy" id="415210"/>
    <lineage>
        <taxon>Bacteria</taxon>
        <taxon>Bacillati</taxon>
        <taxon>Actinomycetota</taxon>
        <taxon>Actinomycetes</taxon>
        <taxon>Micrococcales</taxon>
        <taxon>Microbacteriaceae</taxon>
        <taxon>Microbacterium</taxon>
    </lineage>
</organism>
<evidence type="ECO:0000256" key="1">
    <source>
        <dbReference type="SAM" id="MobiDB-lite"/>
    </source>
</evidence>
<evidence type="ECO:0000313" key="2">
    <source>
        <dbReference type="EMBL" id="GAA1697402.1"/>
    </source>
</evidence>
<comment type="caution">
    <text evidence="2">The sequence shown here is derived from an EMBL/GenBank/DDBJ whole genome shotgun (WGS) entry which is preliminary data.</text>
</comment>
<evidence type="ECO:0000313" key="3">
    <source>
        <dbReference type="Proteomes" id="UP001501690"/>
    </source>
</evidence>
<evidence type="ECO:0008006" key="4">
    <source>
        <dbReference type="Google" id="ProtNLM"/>
    </source>
</evidence>
<accession>A0ABN2I296</accession>
<dbReference type="EMBL" id="BAAAPL010000001">
    <property type="protein sequence ID" value="GAA1697402.1"/>
    <property type="molecule type" value="Genomic_DNA"/>
</dbReference>
<feature type="region of interest" description="Disordered" evidence="1">
    <location>
        <begin position="1"/>
        <end position="53"/>
    </location>
</feature>
<keyword evidence="3" id="KW-1185">Reference proteome</keyword>
<sequence>MSSQFEGKFERSSFGTQNAKAARRSVSSAKAQALVSRAKSSASTQIRGRREGN</sequence>
<feature type="compositionally biased region" description="Low complexity" evidence="1">
    <location>
        <begin position="24"/>
        <end position="33"/>
    </location>
</feature>
<proteinExistence type="predicted"/>
<name>A0ABN2I296_9MICO</name>
<reference evidence="2 3" key="1">
    <citation type="journal article" date="2019" name="Int. J. Syst. Evol. Microbiol.">
        <title>The Global Catalogue of Microorganisms (GCM) 10K type strain sequencing project: providing services to taxonomists for standard genome sequencing and annotation.</title>
        <authorList>
            <consortium name="The Broad Institute Genomics Platform"/>
            <consortium name="The Broad Institute Genome Sequencing Center for Infectious Disease"/>
            <person name="Wu L."/>
            <person name="Ma J."/>
        </authorList>
    </citation>
    <scope>NUCLEOTIDE SEQUENCE [LARGE SCALE GENOMIC DNA]</scope>
    <source>
        <strain evidence="2 3">JCM 15577</strain>
    </source>
</reference>